<evidence type="ECO:0000256" key="1">
    <source>
        <dbReference type="SAM" id="MobiDB-lite"/>
    </source>
</evidence>
<sequence>DHGATTRHFVHQCPPGQTNQAPKLPPRPPPPPPPTMPSSPLSHDNKVINGQQPAKFSHSTGNNGHATFGTPNQENVSRFNPMMHQNVSNSTTPPPPPPPPRGVISNNQGGTIRRPPPAVSDFLDNTLPERRHDQWNTAALDYDRNFENRFRFTPIEHLPPPGLWKSLSSTKT</sequence>
<reference evidence="2" key="1">
    <citation type="submission" date="2021-02" db="EMBL/GenBank/DDBJ databases">
        <authorList>
            <person name="Nowell W R."/>
        </authorList>
    </citation>
    <scope>NUCLEOTIDE SEQUENCE</scope>
</reference>
<gene>
    <name evidence="2" type="ORF">QYT958_LOCUS26607</name>
</gene>
<dbReference type="EMBL" id="CAJOBR010006412">
    <property type="protein sequence ID" value="CAF4843353.1"/>
    <property type="molecule type" value="Genomic_DNA"/>
</dbReference>
<evidence type="ECO:0000313" key="3">
    <source>
        <dbReference type="Proteomes" id="UP000663848"/>
    </source>
</evidence>
<feature type="compositionally biased region" description="Pro residues" evidence="1">
    <location>
        <begin position="23"/>
        <end position="37"/>
    </location>
</feature>
<feature type="non-terminal residue" evidence="2">
    <location>
        <position position="172"/>
    </location>
</feature>
<evidence type="ECO:0000313" key="2">
    <source>
        <dbReference type="EMBL" id="CAF4843353.1"/>
    </source>
</evidence>
<comment type="caution">
    <text evidence="2">The sequence shown here is derived from an EMBL/GenBank/DDBJ whole genome shotgun (WGS) entry which is preliminary data.</text>
</comment>
<name>A0A821RMN6_9BILA</name>
<feature type="compositionally biased region" description="Pro residues" evidence="1">
    <location>
        <begin position="92"/>
        <end position="101"/>
    </location>
</feature>
<dbReference type="Proteomes" id="UP000663848">
    <property type="component" value="Unassembled WGS sequence"/>
</dbReference>
<dbReference type="AlphaFoldDB" id="A0A821RMN6"/>
<proteinExistence type="predicted"/>
<accession>A0A821RMN6</accession>
<feature type="region of interest" description="Disordered" evidence="1">
    <location>
        <begin position="1"/>
        <end position="124"/>
    </location>
</feature>
<protein>
    <submittedName>
        <fullName evidence="2">Uncharacterized protein</fullName>
    </submittedName>
</protein>
<feature type="compositionally biased region" description="Polar residues" evidence="1">
    <location>
        <begin position="48"/>
        <end position="91"/>
    </location>
</feature>
<organism evidence="2 3">
    <name type="scientific">Rotaria socialis</name>
    <dbReference type="NCBI Taxonomy" id="392032"/>
    <lineage>
        <taxon>Eukaryota</taxon>
        <taxon>Metazoa</taxon>
        <taxon>Spiralia</taxon>
        <taxon>Gnathifera</taxon>
        <taxon>Rotifera</taxon>
        <taxon>Eurotatoria</taxon>
        <taxon>Bdelloidea</taxon>
        <taxon>Philodinida</taxon>
        <taxon>Philodinidae</taxon>
        <taxon>Rotaria</taxon>
    </lineage>
</organism>